<evidence type="ECO:0000313" key="2">
    <source>
        <dbReference type="Proteomes" id="UP000236910"/>
    </source>
</evidence>
<name>A0A2J6X8L7_9BACT</name>
<dbReference type="AlphaFoldDB" id="A0A2J6X8L7"/>
<comment type="caution">
    <text evidence="1">The sequence shown here is derived from an EMBL/GenBank/DDBJ whole genome shotgun (WGS) entry which is preliminary data.</text>
</comment>
<dbReference type="Proteomes" id="UP000236910">
    <property type="component" value="Unassembled WGS sequence"/>
</dbReference>
<gene>
    <name evidence="1" type="ORF">C0175_01595</name>
</gene>
<organism evidence="1 2">
    <name type="scientific">Caldisericum exile</name>
    <dbReference type="NCBI Taxonomy" id="693075"/>
    <lineage>
        <taxon>Bacteria</taxon>
        <taxon>Pseudomonadati</taxon>
        <taxon>Caldisericota/Cryosericota group</taxon>
        <taxon>Caldisericota</taxon>
        <taxon>Caldisericia</taxon>
        <taxon>Caldisericales</taxon>
        <taxon>Caldisericaceae</taxon>
        <taxon>Caldisericum</taxon>
    </lineage>
</organism>
<reference evidence="1 2" key="1">
    <citation type="submission" date="2018-01" db="EMBL/GenBank/DDBJ databases">
        <title>Metagenomic assembled genomes from two thermal pools in the Uzon Caldera, Kamchatka, Russia.</title>
        <authorList>
            <person name="Wilkins L."/>
            <person name="Ettinger C."/>
        </authorList>
    </citation>
    <scope>NUCLEOTIDE SEQUENCE [LARGE SCALE GENOMIC DNA]</scope>
    <source>
        <strain evidence="1">ARK-10</strain>
    </source>
</reference>
<evidence type="ECO:0000313" key="1">
    <source>
        <dbReference type="EMBL" id="PMP83538.1"/>
    </source>
</evidence>
<evidence type="ECO:0008006" key="3">
    <source>
        <dbReference type="Google" id="ProtNLM"/>
    </source>
</evidence>
<sequence length="80" mass="9621">MEEEFIKDLKRRLKEMYDIDILKEEREELLAKCEKEKQAAIEEGIEKGKIEALRKDVSKLLLTKFKDVYTPQMKDTWLCQ</sequence>
<dbReference type="EMBL" id="PNIX01000095">
    <property type="protein sequence ID" value="PMP83538.1"/>
    <property type="molecule type" value="Genomic_DNA"/>
</dbReference>
<protein>
    <recommendedName>
        <fullName evidence="3">DUF4351 domain-containing protein</fullName>
    </recommendedName>
</protein>
<proteinExistence type="predicted"/>
<accession>A0A2J6X8L7</accession>